<feature type="compositionally biased region" description="Basic and acidic residues" evidence="3">
    <location>
        <begin position="201"/>
        <end position="216"/>
    </location>
</feature>
<dbReference type="EMBL" id="JASNQZ010000006">
    <property type="protein sequence ID" value="KAL0956094.1"/>
    <property type="molecule type" value="Genomic_DNA"/>
</dbReference>
<evidence type="ECO:0000256" key="3">
    <source>
        <dbReference type="SAM" id="MobiDB-lite"/>
    </source>
</evidence>
<dbReference type="Proteomes" id="UP001556367">
    <property type="component" value="Unassembled WGS sequence"/>
</dbReference>
<dbReference type="InterPro" id="IPR028133">
    <property type="entry name" value="Dynamitin"/>
</dbReference>
<accession>A0ABR3JKF6</accession>
<keyword evidence="2" id="KW-0963">Cytoplasm</keyword>
<proteinExistence type="predicted"/>
<name>A0ABR3JKF6_9AGAR</name>
<feature type="compositionally biased region" description="Basic residues" evidence="3">
    <location>
        <begin position="75"/>
        <end position="85"/>
    </location>
</feature>
<gene>
    <name evidence="4" type="ORF">HGRIS_002263</name>
</gene>
<feature type="region of interest" description="Disordered" evidence="3">
    <location>
        <begin position="289"/>
        <end position="311"/>
    </location>
</feature>
<feature type="region of interest" description="Disordered" evidence="3">
    <location>
        <begin position="1"/>
        <end position="104"/>
    </location>
</feature>
<reference evidence="5" key="1">
    <citation type="submission" date="2024-06" db="EMBL/GenBank/DDBJ databases">
        <title>Multi-omics analyses provide insights into the biosynthesis of the anticancer antibiotic pleurotin in Hohenbuehelia grisea.</title>
        <authorList>
            <person name="Weaver J.A."/>
            <person name="Alberti F."/>
        </authorList>
    </citation>
    <scope>NUCLEOTIDE SEQUENCE [LARGE SCALE GENOMIC DNA]</scope>
    <source>
        <strain evidence="5">T-177</strain>
    </source>
</reference>
<evidence type="ECO:0000313" key="4">
    <source>
        <dbReference type="EMBL" id="KAL0956094.1"/>
    </source>
</evidence>
<keyword evidence="5" id="KW-1185">Reference proteome</keyword>
<evidence type="ECO:0008006" key="6">
    <source>
        <dbReference type="Google" id="ProtNLM"/>
    </source>
</evidence>
<evidence type="ECO:0000256" key="1">
    <source>
        <dbReference type="ARBA" id="ARBA00004496"/>
    </source>
</evidence>
<organism evidence="4 5">
    <name type="scientific">Hohenbuehelia grisea</name>
    <dbReference type="NCBI Taxonomy" id="104357"/>
    <lineage>
        <taxon>Eukaryota</taxon>
        <taxon>Fungi</taxon>
        <taxon>Dikarya</taxon>
        <taxon>Basidiomycota</taxon>
        <taxon>Agaricomycotina</taxon>
        <taxon>Agaricomycetes</taxon>
        <taxon>Agaricomycetidae</taxon>
        <taxon>Agaricales</taxon>
        <taxon>Pleurotineae</taxon>
        <taxon>Pleurotaceae</taxon>
        <taxon>Hohenbuehelia</taxon>
    </lineage>
</organism>
<feature type="region of interest" description="Disordered" evidence="3">
    <location>
        <begin position="187"/>
        <end position="216"/>
    </location>
</feature>
<evidence type="ECO:0000313" key="5">
    <source>
        <dbReference type="Proteomes" id="UP001556367"/>
    </source>
</evidence>
<protein>
    <recommendedName>
        <fullName evidence="6">Dynamitin</fullName>
    </recommendedName>
</protein>
<dbReference type="PANTHER" id="PTHR15346">
    <property type="entry name" value="DYNACTIN SUBUNIT"/>
    <property type="match status" value="1"/>
</dbReference>
<comment type="subcellular location">
    <subcellularLocation>
        <location evidence="1">Cytoplasm</location>
    </subcellularLocation>
</comment>
<sequence>MSSHKYANLPDIDTAPDIYETEDAFPSAGAENAESSDEDAAVPARSATRSKGVESAPKEELDSSNLMGTDEATQRFRKAERRRAQSRTQYGYPPSPTYLPSIFGPSPSAKPVPLAYRLRSLQAELTALEAELADPTNPQLHQEREEDNVDPGELIRGLVDVRGRLEKIRKGKEGRAKLVKVVLGGDSNQDVPEWQESTTAEDSKGTVEGSTESKADVRSISEMDRRVGELENLIGTSNVALDESSPMPTPLLPLITRLTTQLTLLTQPRHIDSISRRLKLLLSDLDRASASQQHGHRRNPSQPNAAATSQTQDQVLPLLDRLGPSLPQIPHILTRLRTLSTLHTAAAEFHGTLESLEDEQKTARKALDELEVAVGTVEESMEANQTVVKGNVSSLESRVEELLVRLEELGRGQDV</sequence>
<comment type="caution">
    <text evidence="4">The sequence shown here is derived from an EMBL/GenBank/DDBJ whole genome shotgun (WGS) entry which is preliminary data.</text>
</comment>
<feature type="compositionally biased region" description="Polar residues" evidence="3">
    <location>
        <begin position="300"/>
        <end position="311"/>
    </location>
</feature>
<feature type="compositionally biased region" description="Polar residues" evidence="3">
    <location>
        <begin position="187"/>
        <end position="200"/>
    </location>
</feature>
<evidence type="ECO:0000256" key="2">
    <source>
        <dbReference type="ARBA" id="ARBA00022490"/>
    </source>
</evidence>
<dbReference type="Pfam" id="PF04912">
    <property type="entry name" value="Dynamitin"/>
    <property type="match status" value="1"/>
</dbReference>